<proteinExistence type="predicted"/>
<accession>A0A1S8GSK8</accession>
<dbReference type="Proteomes" id="UP000200980">
    <property type="component" value="Unassembled WGS sequence"/>
</dbReference>
<evidence type="ECO:0000259" key="2">
    <source>
        <dbReference type="Pfam" id="PF09917"/>
    </source>
</evidence>
<dbReference type="PANTHER" id="PTHR36919:SF2">
    <property type="entry name" value="BLL6627 PROTEIN"/>
    <property type="match status" value="1"/>
</dbReference>
<dbReference type="Pfam" id="PF09917">
    <property type="entry name" value="DUF2147"/>
    <property type="match status" value="1"/>
</dbReference>
<evidence type="ECO:0000313" key="4">
    <source>
        <dbReference type="Proteomes" id="UP000200980"/>
    </source>
</evidence>
<feature type="signal peptide" evidence="1">
    <location>
        <begin position="1"/>
        <end position="24"/>
    </location>
</feature>
<keyword evidence="4" id="KW-1185">Reference proteome</keyword>
<reference evidence="3 4" key="1">
    <citation type="journal article" date="2016" name="PLoS ONE">
        <title>Whole-Genome Sequence Analysis of Bombella intestini LMG 28161T, a Novel Acetic Acid Bacterium Isolated from the Crop of a Red-Tailed Bumble Bee, Bombus lapidarius.</title>
        <authorList>
            <person name="Li L."/>
            <person name="Illeghems K."/>
            <person name="Van Kerrebroeck S."/>
            <person name="Borremans W."/>
            <person name="Cleenwerck I."/>
            <person name="Smagghe G."/>
            <person name="De Vuyst L."/>
            <person name="Vandamme P."/>
        </authorList>
    </citation>
    <scope>NUCLEOTIDE SEQUENCE [LARGE SCALE GENOMIC DNA]</scope>
    <source>
        <strain evidence="3 4">R-52487</strain>
    </source>
</reference>
<sequence>MRFLGIVKKRLSLSLLVLVGAVMAVPQGQARTPSNLEGMWLVAEKDGIFNIASCPSDGDRLCGWLVGMDYTEAEPEKDVWGRSECGLEIISNMQRHKSGQWHGTILDPRTGRTYQAIMWSGKGDTLKLRGYVGLSLFGETQTWSRIANPVIGKQCRMKVK</sequence>
<feature type="chain" id="PRO_5012526492" description="DUF2147 domain-containing protein" evidence="1">
    <location>
        <begin position="25"/>
        <end position="160"/>
    </location>
</feature>
<dbReference type="EMBL" id="JATM01000001">
    <property type="protein sequence ID" value="OOL19828.1"/>
    <property type="molecule type" value="Genomic_DNA"/>
</dbReference>
<comment type="caution">
    <text evidence="3">The sequence shown here is derived from an EMBL/GenBank/DDBJ whole genome shotgun (WGS) entry which is preliminary data.</text>
</comment>
<feature type="domain" description="DUF2147" evidence="2">
    <location>
        <begin position="38"/>
        <end position="145"/>
    </location>
</feature>
<dbReference type="PANTHER" id="PTHR36919">
    <property type="entry name" value="BLR1215 PROTEIN"/>
    <property type="match status" value="1"/>
</dbReference>
<dbReference type="STRING" id="1539051.AL01_02385"/>
<dbReference type="InterPro" id="IPR019223">
    <property type="entry name" value="DUF2147"/>
</dbReference>
<protein>
    <recommendedName>
        <fullName evidence="2">DUF2147 domain-containing protein</fullName>
    </recommendedName>
</protein>
<evidence type="ECO:0000256" key="1">
    <source>
        <dbReference type="SAM" id="SignalP"/>
    </source>
</evidence>
<keyword evidence="1" id="KW-0732">Signal</keyword>
<dbReference type="Gene3D" id="2.40.128.520">
    <property type="match status" value="1"/>
</dbReference>
<name>A0A1S8GSK8_9PROT</name>
<organism evidence="3 4">
    <name type="scientific">Bombella intestini</name>
    <dbReference type="NCBI Taxonomy" id="1539051"/>
    <lineage>
        <taxon>Bacteria</taxon>
        <taxon>Pseudomonadati</taxon>
        <taxon>Pseudomonadota</taxon>
        <taxon>Alphaproteobacteria</taxon>
        <taxon>Acetobacterales</taxon>
        <taxon>Acetobacteraceae</taxon>
        <taxon>Bombella</taxon>
    </lineage>
</organism>
<gene>
    <name evidence="3" type="ORF">AL01_02385</name>
</gene>
<dbReference type="AlphaFoldDB" id="A0A1S8GSK8"/>
<dbReference type="OrthoDB" id="9811671at2"/>
<evidence type="ECO:0000313" key="3">
    <source>
        <dbReference type="EMBL" id="OOL19828.1"/>
    </source>
</evidence>